<proteinExistence type="predicted"/>
<comment type="caution">
    <text evidence="3">The sequence shown here is derived from an EMBL/GenBank/DDBJ whole genome shotgun (WGS) entry which is preliminary data.</text>
</comment>
<dbReference type="InterPro" id="IPR002013">
    <property type="entry name" value="SAC_dom"/>
</dbReference>
<dbReference type="STRING" id="3076.A0A2P6U5K4"/>
<protein>
    <submittedName>
        <fullName evidence="3">Phosphoinositide phosphatase SAC6</fullName>
    </submittedName>
</protein>
<keyword evidence="1" id="KW-0812">Transmembrane</keyword>
<evidence type="ECO:0000259" key="2">
    <source>
        <dbReference type="PROSITE" id="PS50275"/>
    </source>
</evidence>
<dbReference type="GO" id="GO:0005783">
    <property type="term" value="C:endoplasmic reticulum"/>
    <property type="evidence" value="ECO:0007669"/>
    <property type="project" value="TreeGrafter"/>
</dbReference>
<organism evidence="3 4">
    <name type="scientific">Chlorella sorokiniana</name>
    <name type="common">Freshwater green alga</name>
    <dbReference type="NCBI Taxonomy" id="3076"/>
    <lineage>
        <taxon>Eukaryota</taxon>
        <taxon>Viridiplantae</taxon>
        <taxon>Chlorophyta</taxon>
        <taxon>core chlorophytes</taxon>
        <taxon>Trebouxiophyceae</taxon>
        <taxon>Chlorellales</taxon>
        <taxon>Chlorellaceae</taxon>
        <taxon>Chlorella clade</taxon>
        <taxon>Chlorella</taxon>
    </lineage>
</organism>
<keyword evidence="1" id="KW-0472">Membrane</keyword>
<sequence>MAYSKTSPGQIAAQLAAGAALFGTLYYTFYKKEAALPSDPTPPVLGATPQAQTGSPASQAELVAALDREAQNTAGKRWAAQRKASGGGKHSMAAAGAGRGGQLELYPTMRLQRLGSIAVVQPVWQGEVAGPSLTVDLETGTLALAEHPKVDKGYVDVFGVLGLARLEAGPALVVITAVEQVATLRGYPLYRVAATEVLADSRNGRWKAADHRFLKLLRSGTDPRLYGGSLYFSHGGDCTLSQQRYEAATADVAAGAREPWQRAEPAFFWNRSLAAPLLEAGMGRFVPPAFCGFGGEIANVQLADGYRVHSASITLLARRSLHRAGTRQWRRGADLESSVANFVESEQVVVIDGGAVQSSFVQVRGSIPLLWSQTPCLKYKIPIRIAPPSRNDSVFAAHARALADGYKECVGINLANQTGREGKLSAAYAAAAREYATDGGKGFRLEPFDFHKQCGATNYARLGLLWEAIVADFRRFGYWFRDNAGTSSTQGGVFRTNCIDCLDRTNVVQGMLGKKQLEHVLVRLGLMPEGATLPQAFPEVDERFRVLWADHGDEVSRQYAGTGAMKSAFTRTGKRDIWGLLDDGAKSLTRYYLNNFEDGHKQDALDLVTGGYTVVPGKPPPFQAQGSPAIPLLAVLALLVLAFSNLQTVKASAGGGLVAAGLQAPTALLQQVAAPLLLALAVLALVMKKGKYLCDRPTLLPDAAVPWH</sequence>
<dbReference type="Pfam" id="PF02383">
    <property type="entry name" value="Syja_N"/>
    <property type="match status" value="1"/>
</dbReference>
<dbReference type="PANTHER" id="PTHR45662:SF2">
    <property type="entry name" value="PHOSPHATIDYLINOSITOL-3-PHOSPHATASE SAC1"/>
    <property type="match status" value="1"/>
</dbReference>
<dbReference type="EMBL" id="LHPG02000001">
    <property type="protein sequence ID" value="PRW61589.1"/>
    <property type="molecule type" value="Genomic_DNA"/>
</dbReference>
<dbReference type="AlphaFoldDB" id="A0A2P6U5K4"/>
<dbReference type="GO" id="GO:0043812">
    <property type="term" value="F:phosphatidylinositol-4-phosphate phosphatase activity"/>
    <property type="evidence" value="ECO:0007669"/>
    <property type="project" value="TreeGrafter"/>
</dbReference>
<dbReference type="GO" id="GO:0046856">
    <property type="term" value="P:phosphatidylinositol dephosphorylation"/>
    <property type="evidence" value="ECO:0007669"/>
    <property type="project" value="TreeGrafter"/>
</dbReference>
<evidence type="ECO:0000313" key="4">
    <source>
        <dbReference type="Proteomes" id="UP000239899"/>
    </source>
</evidence>
<dbReference type="PANTHER" id="PTHR45662">
    <property type="entry name" value="PHOSPHATIDYLINOSITIDE PHOSPHATASE SAC1"/>
    <property type="match status" value="1"/>
</dbReference>
<dbReference type="Proteomes" id="UP000239899">
    <property type="component" value="Unassembled WGS sequence"/>
</dbReference>
<evidence type="ECO:0000313" key="3">
    <source>
        <dbReference type="EMBL" id="PRW61589.1"/>
    </source>
</evidence>
<reference evidence="3 4" key="1">
    <citation type="journal article" date="2018" name="Plant J.">
        <title>Genome sequences of Chlorella sorokiniana UTEX 1602 and Micractinium conductrix SAG 241.80: implications to maltose excretion by a green alga.</title>
        <authorList>
            <person name="Arriola M.B."/>
            <person name="Velmurugan N."/>
            <person name="Zhang Y."/>
            <person name="Plunkett M.H."/>
            <person name="Hondzo H."/>
            <person name="Barney B.M."/>
        </authorList>
    </citation>
    <scope>NUCLEOTIDE SEQUENCE [LARGE SCALE GENOMIC DNA]</scope>
    <source>
        <strain evidence="4">UTEX 1602</strain>
    </source>
</reference>
<keyword evidence="4" id="KW-1185">Reference proteome</keyword>
<feature type="transmembrane region" description="Helical" evidence="1">
    <location>
        <begin position="667"/>
        <end position="686"/>
    </location>
</feature>
<keyword evidence="1" id="KW-1133">Transmembrane helix</keyword>
<dbReference type="PROSITE" id="PS50275">
    <property type="entry name" value="SAC"/>
    <property type="match status" value="1"/>
</dbReference>
<feature type="domain" description="SAC" evidence="2">
    <location>
        <begin position="221"/>
        <end position="561"/>
    </location>
</feature>
<evidence type="ECO:0000256" key="1">
    <source>
        <dbReference type="SAM" id="Phobius"/>
    </source>
</evidence>
<dbReference type="OrthoDB" id="405996at2759"/>
<accession>A0A2P6U5K4</accession>
<name>A0A2P6U5K4_CHLSO</name>
<gene>
    <name evidence="3" type="ORF">C2E21_0442</name>
</gene>